<evidence type="ECO:0000313" key="2">
    <source>
        <dbReference type="Proteomes" id="UP000318538"/>
    </source>
</evidence>
<dbReference type="KEGG" id="rlc:K227x_12350"/>
<dbReference type="AlphaFoldDB" id="A0A517N6T1"/>
<protein>
    <submittedName>
        <fullName evidence="1">Uncharacterized protein</fullName>
    </submittedName>
</protein>
<organism evidence="1 2">
    <name type="scientific">Rubripirellula lacrimiformis</name>
    <dbReference type="NCBI Taxonomy" id="1930273"/>
    <lineage>
        <taxon>Bacteria</taxon>
        <taxon>Pseudomonadati</taxon>
        <taxon>Planctomycetota</taxon>
        <taxon>Planctomycetia</taxon>
        <taxon>Pirellulales</taxon>
        <taxon>Pirellulaceae</taxon>
        <taxon>Rubripirellula</taxon>
    </lineage>
</organism>
<dbReference type="Proteomes" id="UP000318538">
    <property type="component" value="Chromosome"/>
</dbReference>
<dbReference type="EMBL" id="CP036525">
    <property type="protein sequence ID" value="QDT02856.1"/>
    <property type="molecule type" value="Genomic_DNA"/>
</dbReference>
<evidence type="ECO:0000313" key="1">
    <source>
        <dbReference type="EMBL" id="QDT02856.1"/>
    </source>
</evidence>
<sequence>MATLRMRWTFLVGAVVIEGTRGGPGWIRLATDSCFES</sequence>
<name>A0A517N6T1_9BACT</name>
<proteinExistence type="predicted"/>
<gene>
    <name evidence="1" type="ORF">K227x_12350</name>
</gene>
<keyword evidence="2" id="KW-1185">Reference proteome</keyword>
<reference evidence="1 2" key="1">
    <citation type="submission" date="2019-02" db="EMBL/GenBank/DDBJ databases">
        <title>Deep-cultivation of Planctomycetes and their phenomic and genomic characterization uncovers novel biology.</title>
        <authorList>
            <person name="Wiegand S."/>
            <person name="Jogler M."/>
            <person name="Boedeker C."/>
            <person name="Pinto D."/>
            <person name="Vollmers J."/>
            <person name="Rivas-Marin E."/>
            <person name="Kohn T."/>
            <person name="Peeters S.H."/>
            <person name="Heuer A."/>
            <person name="Rast P."/>
            <person name="Oberbeckmann S."/>
            <person name="Bunk B."/>
            <person name="Jeske O."/>
            <person name="Meyerdierks A."/>
            <person name="Storesund J.E."/>
            <person name="Kallscheuer N."/>
            <person name="Luecker S."/>
            <person name="Lage O.M."/>
            <person name="Pohl T."/>
            <person name="Merkel B.J."/>
            <person name="Hornburger P."/>
            <person name="Mueller R.-W."/>
            <person name="Bruemmer F."/>
            <person name="Labrenz M."/>
            <person name="Spormann A.M."/>
            <person name="Op den Camp H."/>
            <person name="Overmann J."/>
            <person name="Amann R."/>
            <person name="Jetten M.S.M."/>
            <person name="Mascher T."/>
            <person name="Medema M.H."/>
            <person name="Devos D.P."/>
            <person name="Kaster A.-K."/>
            <person name="Ovreas L."/>
            <person name="Rohde M."/>
            <person name="Galperin M.Y."/>
            <person name="Jogler C."/>
        </authorList>
    </citation>
    <scope>NUCLEOTIDE SEQUENCE [LARGE SCALE GENOMIC DNA]</scope>
    <source>
        <strain evidence="1 2">K22_7</strain>
    </source>
</reference>
<accession>A0A517N6T1</accession>